<dbReference type="EMBL" id="GBXM01065133">
    <property type="protein sequence ID" value="JAH43444.1"/>
    <property type="molecule type" value="Transcribed_RNA"/>
</dbReference>
<evidence type="ECO:0000313" key="1">
    <source>
        <dbReference type="EMBL" id="JAH43444.1"/>
    </source>
</evidence>
<organism evidence="1">
    <name type="scientific">Anguilla anguilla</name>
    <name type="common">European freshwater eel</name>
    <name type="synonym">Muraena anguilla</name>
    <dbReference type="NCBI Taxonomy" id="7936"/>
    <lineage>
        <taxon>Eukaryota</taxon>
        <taxon>Metazoa</taxon>
        <taxon>Chordata</taxon>
        <taxon>Craniata</taxon>
        <taxon>Vertebrata</taxon>
        <taxon>Euteleostomi</taxon>
        <taxon>Actinopterygii</taxon>
        <taxon>Neopterygii</taxon>
        <taxon>Teleostei</taxon>
        <taxon>Anguilliformes</taxon>
        <taxon>Anguillidae</taxon>
        <taxon>Anguilla</taxon>
    </lineage>
</organism>
<name>A0A0E9SQ07_ANGAN</name>
<protein>
    <submittedName>
        <fullName evidence="1">Uncharacterized protein</fullName>
    </submittedName>
</protein>
<proteinExistence type="predicted"/>
<sequence>MKECFENVHKPLC</sequence>
<reference evidence="1" key="2">
    <citation type="journal article" date="2015" name="Fish Shellfish Immunol.">
        <title>Early steps in the European eel (Anguilla anguilla)-Vibrio vulnificus interaction in the gills: Role of the RtxA13 toxin.</title>
        <authorList>
            <person name="Callol A."/>
            <person name="Pajuelo D."/>
            <person name="Ebbesson L."/>
            <person name="Teles M."/>
            <person name="MacKenzie S."/>
            <person name="Amaro C."/>
        </authorList>
    </citation>
    <scope>NUCLEOTIDE SEQUENCE</scope>
</reference>
<dbReference type="EMBL" id="GBXM01079700">
    <property type="protein sequence ID" value="JAH28877.1"/>
    <property type="molecule type" value="Transcribed_RNA"/>
</dbReference>
<reference evidence="1" key="1">
    <citation type="submission" date="2014-11" db="EMBL/GenBank/DDBJ databases">
        <authorList>
            <person name="Amaro Gonzalez C."/>
        </authorList>
    </citation>
    <scope>NUCLEOTIDE SEQUENCE</scope>
</reference>
<accession>A0A0E9SQ07</accession>